<dbReference type="GO" id="GO:0000447">
    <property type="term" value="P:endonucleolytic cleavage in ITS1 to separate SSU-rRNA from 5.8S rRNA and LSU-rRNA from tricistronic rRNA transcript (SSU-rRNA, 5.8S rRNA, LSU-rRNA)"/>
    <property type="evidence" value="ECO:0000318"/>
    <property type="project" value="GO_Central"/>
</dbReference>
<dbReference type="Gene3D" id="3.30.70.330">
    <property type="match status" value="1"/>
</dbReference>
<dbReference type="OrthoDB" id="287393at2759"/>
<evidence type="ECO:0000259" key="7">
    <source>
        <dbReference type="PROSITE" id="PS50102"/>
    </source>
</evidence>
<dbReference type="GO" id="GO:0005730">
    <property type="term" value="C:nucleolus"/>
    <property type="evidence" value="ECO:0000318"/>
    <property type="project" value="GO_Central"/>
</dbReference>
<comment type="subcellular location">
    <subcellularLocation>
        <location evidence="1">Nucleus</location>
        <location evidence="1">Nucleolus</location>
    </subcellularLocation>
</comment>
<feature type="region of interest" description="Disordered" evidence="6">
    <location>
        <begin position="179"/>
        <end position="239"/>
    </location>
</feature>
<dbReference type="EMBL" id="CM007653">
    <property type="protein sequence ID" value="ONI19753.1"/>
    <property type="molecule type" value="Genomic_DNA"/>
</dbReference>
<evidence type="ECO:0000256" key="1">
    <source>
        <dbReference type="ARBA" id="ARBA00004604"/>
    </source>
</evidence>
<dbReference type="PROSITE" id="PS50102">
    <property type="entry name" value="RRM"/>
    <property type="match status" value="1"/>
</dbReference>
<accession>A0A251Q7K9</accession>
<organism evidence="8 9">
    <name type="scientific">Prunus persica</name>
    <name type="common">Peach</name>
    <name type="synonym">Amygdalus persica</name>
    <dbReference type="NCBI Taxonomy" id="3760"/>
    <lineage>
        <taxon>Eukaryota</taxon>
        <taxon>Viridiplantae</taxon>
        <taxon>Streptophyta</taxon>
        <taxon>Embryophyta</taxon>
        <taxon>Tracheophyta</taxon>
        <taxon>Spermatophyta</taxon>
        <taxon>Magnoliopsida</taxon>
        <taxon>eudicotyledons</taxon>
        <taxon>Gunneridae</taxon>
        <taxon>Pentapetalae</taxon>
        <taxon>rosids</taxon>
        <taxon>fabids</taxon>
        <taxon>Rosales</taxon>
        <taxon>Rosaceae</taxon>
        <taxon>Amygdaloideae</taxon>
        <taxon>Amygdaleae</taxon>
        <taxon>Prunus</taxon>
    </lineage>
</organism>
<dbReference type="GO" id="GO:0003723">
    <property type="term" value="F:RNA binding"/>
    <property type="evidence" value="ECO:0000318"/>
    <property type="project" value="GO_Central"/>
</dbReference>
<dbReference type="SUPFAM" id="SSF54928">
    <property type="entry name" value="RNA-binding domain, RBD"/>
    <property type="match status" value="1"/>
</dbReference>
<dbReference type="GO" id="GO:0000472">
    <property type="term" value="P:endonucleolytic cleavage to generate mature 5'-end of SSU-rRNA from (SSU-rRNA, 5.8S rRNA, LSU-rRNA)"/>
    <property type="evidence" value="ECO:0000318"/>
    <property type="project" value="GO_Central"/>
</dbReference>
<dbReference type="SMART" id="SM00360">
    <property type="entry name" value="RRM"/>
    <property type="match status" value="1"/>
</dbReference>
<dbReference type="InterPro" id="IPR000504">
    <property type="entry name" value="RRM_dom"/>
</dbReference>
<dbReference type="STRING" id="3760.A0A251Q7K9"/>
<name>A0A251Q7K9_PRUPE</name>
<dbReference type="InterPro" id="IPR035979">
    <property type="entry name" value="RBD_domain_sf"/>
</dbReference>
<feature type="compositionally biased region" description="Basic and acidic residues" evidence="6">
    <location>
        <begin position="179"/>
        <end position="217"/>
    </location>
</feature>
<dbReference type="InterPro" id="IPR012677">
    <property type="entry name" value="Nucleotide-bd_a/b_plait_sf"/>
</dbReference>
<dbReference type="Proteomes" id="UP000006882">
    <property type="component" value="Chromosome G3"/>
</dbReference>
<evidence type="ECO:0000256" key="6">
    <source>
        <dbReference type="SAM" id="MobiDB-lite"/>
    </source>
</evidence>
<dbReference type="PANTHER" id="PTHR12311">
    <property type="entry name" value="ACTIVATOR OF BASAL TRANSCRIPTION 1"/>
    <property type="match status" value="1"/>
</dbReference>
<reference evidence="8 9" key="1">
    <citation type="journal article" date="2013" name="Nat. Genet.">
        <title>The high-quality draft genome of peach (Prunus persica) identifies unique patterns of genetic diversity, domestication and genome evolution.</title>
        <authorList>
            <consortium name="International Peach Genome Initiative"/>
            <person name="Verde I."/>
            <person name="Abbott A.G."/>
            <person name="Scalabrin S."/>
            <person name="Jung S."/>
            <person name="Shu S."/>
            <person name="Marroni F."/>
            <person name="Zhebentyayeva T."/>
            <person name="Dettori M.T."/>
            <person name="Grimwood J."/>
            <person name="Cattonaro F."/>
            <person name="Zuccolo A."/>
            <person name="Rossini L."/>
            <person name="Jenkins J."/>
            <person name="Vendramin E."/>
            <person name="Meisel L.A."/>
            <person name="Decroocq V."/>
            <person name="Sosinski B."/>
            <person name="Prochnik S."/>
            <person name="Mitros T."/>
            <person name="Policriti A."/>
            <person name="Cipriani G."/>
            <person name="Dondini L."/>
            <person name="Ficklin S."/>
            <person name="Goodstein D.M."/>
            <person name="Xuan P."/>
            <person name="Del Fabbro C."/>
            <person name="Aramini V."/>
            <person name="Copetti D."/>
            <person name="Gonzalez S."/>
            <person name="Horner D.S."/>
            <person name="Falchi R."/>
            <person name="Lucas S."/>
            <person name="Mica E."/>
            <person name="Maldonado J."/>
            <person name="Lazzari B."/>
            <person name="Bielenberg D."/>
            <person name="Pirona R."/>
            <person name="Miculan M."/>
            <person name="Barakat A."/>
            <person name="Testolin R."/>
            <person name="Stella A."/>
            <person name="Tartarini S."/>
            <person name="Tonutti P."/>
            <person name="Arus P."/>
            <person name="Orellana A."/>
            <person name="Wells C."/>
            <person name="Main D."/>
            <person name="Vizzotto G."/>
            <person name="Silva H."/>
            <person name="Salamini F."/>
            <person name="Schmutz J."/>
            <person name="Morgante M."/>
            <person name="Rokhsar D.S."/>
        </authorList>
    </citation>
    <scope>NUCLEOTIDE SEQUENCE [LARGE SCALE GENOMIC DNA]</scope>
    <source>
        <strain evidence="9">cv. Nemared</strain>
    </source>
</reference>
<dbReference type="Gramene" id="ONI19753">
    <property type="protein sequence ID" value="ONI19753"/>
    <property type="gene ID" value="PRUPE_3G295300"/>
</dbReference>
<evidence type="ECO:0000313" key="9">
    <source>
        <dbReference type="Proteomes" id="UP000006882"/>
    </source>
</evidence>
<feature type="domain" description="RRM" evidence="7">
    <location>
        <begin position="23"/>
        <end position="105"/>
    </location>
</feature>
<dbReference type="SMR" id="A0A251Q7K9"/>
<comment type="similarity">
    <text evidence="2">Belongs to the ESF2/ABP1 family.</text>
</comment>
<dbReference type="GO" id="GO:0034462">
    <property type="term" value="P:small-subunit processome assembly"/>
    <property type="evidence" value="ECO:0000318"/>
    <property type="project" value="GO_Central"/>
</dbReference>
<gene>
    <name evidence="8" type="ORF">PRUPE_3G295300</name>
</gene>
<proteinExistence type="inferred from homology"/>
<evidence type="ECO:0000256" key="3">
    <source>
        <dbReference type="ARBA" id="ARBA00022884"/>
    </source>
</evidence>
<dbReference type="AlphaFoldDB" id="A0A251Q7K9"/>
<dbReference type="PANTHER" id="PTHR12311:SF7">
    <property type="entry name" value="ACTIVATOR OF BASAL TRANSCRIPTION 1"/>
    <property type="match status" value="1"/>
</dbReference>
<sequence length="266" mass="30753">MDITRKSKKKKLVKEGGKDEKRGVCYLGRIPPRMDPSTLRQMLSQFGEIQRVYLTPQDPSAQVHNIRAGKFQRQNFSEGWVEFSDKRVAKRVANMLNGEQIGGRKRSSFYYDLWNIKYLSKFKWDDLTEEIAYKKATREQKLALEISAAKRERDFYLSKVDKSRALSCIEERLKKKQKVEEDPGLKQKAEEDLGLKQKAEEDPGLKPKAEEDPENKPDLPVSQPKREVIRRFRQKTPVADNAAEIRPRLSKDILAGVFGGSYCPTF</sequence>
<dbReference type="InterPro" id="IPR034353">
    <property type="entry name" value="ABT1/ESF2_RRM"/>
</dbReference>
<keyword evidence="9" id="KW-1185">Reference proteome</keyword>
<keyword evidence="3 5" id="KW-0694">RNA-binding</keyword>
<dbReference type="GO" id="GO:0000480">
    <property type="term" value="P:endonucleolytic cleavage in 5'-ETS of tricistronic rRNA transcript (SSU-rRNA, 5.8S rRNA, LSU-rRNA)"/>
    <property type="evidence" value="ECO:0000318"/>
    <property type="project" value="GO_Central"/>
</dbReference>
<evidence type="ECO:0000313" key="8">
    <source>
        <dbReference type="EMBL" id="ONI19753.1"/>
    </source>
</evidence>
<keyword evidence="4" id="KW-0539">Nucleus</keyword>
<evidence type="ECO:0000256" key="5">
    <source>
        <dbReference type="PROSITE-ProRule" id="PRU00176"/>
    </source>
</evidence>
<evidence type="ECO:0000256" key="2">
    <source>
        <dbReference type="ARBA" id="ARBA00005819"/>
    </source>
</evidence>
<dbReference type="Pfam" id="PF00076">
    <property type="entry name" value="RRM_1"/>
    <property type="match status" value="1"/>
</dbReference>
<protein>
    <recommendedName>
        <fullName evidence="7">RRM domain-containing protein</fullName>
    </recommendedName>
</protein>
<dbReference type="InterPro" id="IPR039119">
    <property type="entry name" value="ABT1/Esf2"/>
</dbReference>
<dbReference type="CDD" id="cd12263">
    <property type="entry name" value="RRM_ABT1_like"/>
    <property type="match status" value="1"/>
</dbReference>
<evidence type="ECO:0000256" key="4">
    <source>
        <dbReference type="ARBA" id="ARBA00023242"/>
    </source>
</evidence>